<dbReference type="EMBL" id="CP000789">
    <property type="protein sequence ID" value="ABU70009.1"/>
    <property type="molecule type" value="Genomic_DNA"/>
</dbReference>
<evidence type="ECO:0000313" key="1">
    <source>
        <dbReference type="EMBL" id="ABU70009.1"/>
    </source>
</evidence>
<reference evidence="1 2" key="1">
    <citation type="submission" date="2007-08" db="EMBL/GenBank/DDBJ databases">
        <authorList>
            <consortium name="The Vibrio harveyi Genome Sequencing Project"/>
            <person name="Bassler B."/>
            <person name="Clifton S.W."/>
            <person name="Fulton L."/>
            <person name="Delehaunty K."/>
            <person name="Fronick C."/>
            <person name="Harrison M."/>
            <person name="Markivic C."/>
            <person name="Fulton R."/>
            <person name="Tin-Wollam A.-M."/>
            <person name="Shah N."/>
            <person name="Pepin K."/>
            <person name="Nash W."/>
            <person name="Thiruvilangam P."/>
            <person name="Bhonagiri V."/>
            <person name="Waters C."/>
            <person name="Tu K.C."/>
            <person name="Irgon J."/>
            <person name="Wilson R.K."/>
        </authorList>
    </citation>
    <scope>NUCLEOTIDE SEQUENCE [LARGE SCALE GENOMIC DNA]</scope>
    <source>
        <strain evidence="2">ATCC BAA-1116 / BB120</strain>
    </source>
</reference>
<evidence type="ECO:0000313" key="2">
    <source>
        <dbReference type="Proteomes" id="UP000008152"/>
    </source>
</evidence>
<dbReference type="Proteomes" id="UP000008152">
    <property type="component" value="Chromosome I"/>
</dbReference>
<name>A7MTA0_VIBC1</name>
<gene>
    <name evidence="1" type="ordered locus">VIBHAR_01016</name>
</gene>
<accession>A7MTA0</accession>
<proteinExistence type="predicted"/>
<sequence length="92" mass="10282">MDKPDQLIFRIGISTLFFKYEKGSSISARALNMAGVDWTGTPEIRYGLLPSRLAAQLPTRTIWALGEPVDLPTRLVLFPSYTKKALAFLLEP</sequence>
<protein>
    <submittedName>
        <fullName evidence="1">Uncharacterized protein</fullName>
    </submittedName>
</protein>
<organism evidence="1 2">
    <name type="scientific">Vibrio campbellii (strain ATCC BAA-1116)</name>
    <dbReference type="NCBI Taxonomy" id="2902295"/>
    <lineage>
        <taxon>Bacteria</taxon>
        <taxon>Pseudomonadati</taxon>
        <taxon>Pseudomonadota</taxon>
        <taxon>Gammaproteobacteria</taxon>
        <taxon>Vibrionales</taxon>
        <taxon>Vibrionaceae</taxon>
        <taxon>Vibrio</taxon>
    </lineage>
</organism>
<dbReference type="KEGG" id="vha:VIBHAR_01016"/>
<dbReference type="AlphaFoldDB" id="A7MTA0"/>